<reference evidence="1 2" key="1">
    <citation type="submission" date="2024-09" db="EMBL/GenBank/DDBJ databases">
        <authorList>
            <person name="Sun Q."/>
            <person name="Mori K."/>
        </authorList>
    </citation>
    <scope>NUCLEOTIDE SEQUENCE [LARGE SCALE GENOMIC DNA]</scope>
    <source>
        <strain evidence="1 2">CICC 11035S</strain>
    </source>
</reference>
<organism evidence="1 2">
    <name type="scientific">Novosphingobium clariflavum</name>
    <dbReference type="NCBI Taxonomy" id="2029884"/>
    <lineage>
        <taxon>Bacteria</taxon>
        <taxon>Pseudomonadati</taxon>
        <taxon>Pseudomonadota</taxon>
        <taxon>Alphaproteobacteria</taxon>
        <taxon>Sphingomonadales</taxon>
        <taxon>Sphingomonadaceae</taxon>
        <taxon>Novosphingobium</taxon>
    </lineage>
</organism>
<protein>
    <submittedName>
        <fullName evidence="1">DUF2793 domain-containing protein</fullName>
    </submittedName>
</protein>
<dbReference type="Pfam" id="PF10983">
    <property type="entry name" value="DUF2793"/>
    <property type="match status" value="1"/>
</dbReference>
<name>A0ABV6SD09_9SPHN</name>
<dbReference type="RefSeq" id="WP_267221539.1">
    <property type="nucleotide sequence ID" value="NZ_JAPCWC010000011.1"/>
</dbReference>
<comment type="caution">
    <text evidence="1">The sequence shown here is derived from an EMBL/GenBank/DDBJ whole genome shotgun (WGS) entry which is preliminary data.</text>
</comment>
<gene>
    <name evidence="1" type="ORF">ACFFF8_21445</name>
</gene>
<sequence length="152" mass="16520">MTDPFAFETVTAKFALPLLHTGQAGKEAFVNEAFSRTDALLHCAIEGERDEPAEETADGDVWLVGENPTGEWTGHPASLACRQNSGWLFLEPRDGLRVFDKASSQERLFFGIWRKASQFVEPLGGTTVDVQARAAITELMVALQAVGILPSA</sequence>
<dbReference type="Proteomes" id="UP001589858">
    <property type="component" value="Unassembled WGS sequence"/>
</dbReference>
<proteinExistence type="predicted"/>
<evidence type="ECO:0000313" key="2">
    <source>
        <dbReference type="Proteomes" id="UP001589858"/>
    </source>
</evidence>
<dbReference type="EMBL" id="JBHLTM010000083">
    <property type="protein sequence ID" value="MFC0687155.1"/>
    <property type="molecule type" value="Genomic_DNA"/>
</dbReference>
<dbReference type="InterPro" id="IPR021251">
    <property type="entry name" value="DUF2793"/>
</dbReference>
<evidence type="ECO:0000313" key="1">
    <source>
        <dbReference type="EMBL" id="MFC0687155.1"/>
    </source>
</evidence>
<keyword evidence="2" id="KW-1185">Reference proteome</keyword>
<accession>A0ABV6SD09</accession>